<protein>
    <recommendedName>
        <fullName evidence="1">DUF985 domain-containing protein</fullName>
    </recommendedName>
</protein>
<reference evidence="2 3" key="1">
    <citation type="submission" date="2023-11" db="EMBL/GenBank/DDBJ databases">
        <title>Dfirmibasis_genome.</title>
        <authorList>
            <person name="Edelbroek B."/>
            <person name="Kjellin J."/>
            <person name="Jerlstrom-Hultqvist J."/>
            <person name="Soderbom F."/>
        </authorList>
    </citation>
    <scope>NUCLEOTIDE SEQUENCE [LARGE SCALE GENOMIC DNA]</scope>
    <source>
        <strain evidence="2 3">TNS-C-14</strain>
    </source>
</reference>
<proteinExistence type="predicted"/>
<evidence type="ECO:0000259" key="1">
    <source>
        <dbReference type="Pfam" id="PF06172"/>
    </source>
</evidence>
<dbReference type="PANTHER" id="PTHR33387:SF3">
    <property type="entry name" value="DUF985 DOMAIN-CONTAINING PROTEIN"/>
    <property type="match status" value="1"/>
</dbReference>
<sequence length="191" mass="22423">MYNNKSNNNSNSSVNKNNNNYNEEHWIKELELIPHIEGGRFKEVLRSVEFDNQGMEKSSFSSIYYLLNEKSISHFHRLKKSDEVWYYHFGGTLTIHCIYPDGTYEKVLFGPNVGETLQFNVKKNTIISVSFDKENNINSNYNYTLVACMCCPEFQYDNFEFLKKSELLKLYPQHSKLINELATEIVPSQFK</sequence>
<dbReference type="SUPFAM" id="SSF51182">
    <property type="entry name" value="RmlC-like cupins"/>
    <property type="match status" value="1"/>
</dbReference>
<dbReference type="InterPro" id="IPR014710">
    <property type="entry name" value="RmlC-like_jellyroll"/>
</dbReference>
<comment type="caution">
    <text evidence="2">The sequence shown here is derived from an EMBL/GenBank/DDBJ whole genome shotgun (WGS) entry which is preliminary data.</text>
</comment>
<evidence type="ECO:0000313" key="3">
    <source>
        <dbReference type="Proteomes" id="UP001344447"/>
    </source>
</evidence>
<dbReference type="EMBL" id="JAVFKY010000005">
    <property type="protein sequence ID" value="KAK5576371.1"/>
    <property type="molecule type" value="Genomic_DNA"/>
</dbReference>
<accession>A0AAN7TUP6</accession>
<dbReference type="InterPro" id="IPR039935">
    <property type="entry name" value="YML079W-like"/>
</dbReference>
<keyword evidence="3" id="KW-1185">Reference proteome</keyword>
<evidence type="ECO:0000313" key="2">
    <source>
        <dbReference type="EMBL" id="KAK5576371.1"/>
    </source>
</evidence>
<dbReference type="InterPro" id="IPR009327">
    <property type="entry name" value="Cupin_DUF985"/>
</dbReference>
<dbReference type="PANTHER" id="PTHR33387">
    <property type="entry name" value="RMLC-LIKE JELLY ROLL FOLD PROTEIN"/>
    <property type="match status" value="1"/>
</dbReference>
<dbReference type="AlphaFoldDB" id="A0AAN7TUP6"/>
<dbReference type="CDD" id="cd06121">
    <property type="entry name" value="cupin_YML079wp"/>
    <property type="match status" value="1"/>
</dbReference>
<dbReference type="Proteomes" id="UP001344447">
    <property type="component" value="Unassembled WGS sequence"/>
</dbReference>
<feature type="domain" description="DUF985" evidence="1">
    <location>
        <begin position="25"/>
        <end position="162"/>
    </location>
</feature>
<dbReference type="InterPro" id="IPR011051">
    <property type="entry name" value="RmlC_Cupin_sf"/>
</dbReference>
<organism evidence="2 3">
    <name type="scientific">Dictyostelium firmibasis</name>
    <dbReference type="NCBI Taxonomy" id="79012"/>
    <lineage>
        <taxon>Eukaryota</taxon>
        <taxon>Amoebozoa</taxon>
        <taxon>Evosea</taxon>
        <taxon>Eumycetozoa</taxon>
        <taxon>Dictyostelia</taxon>
        <taxon>Dictyosteliales</taxon>
        <taxon>Dictyosteliaceae</taxon>
        <taxon>Dictyostelium</taxon>
    </lineage>
</organism>
<dbReference type="Gene3D" id="2.60.120.10">
    <property type="entry name" value="Jelly Rolls"/>
    <property type="match status" value="1"/>
</dbReference>
<gene>
    <name evidence="2" type="ORF">RB653_007512</name>
</gene>
<dbReference type="Pfam" id="PF06172">
    <property type="entry name" value="Cupin_5"/>
    <property type="match status" value="1"/>
</dbReference>
<name>A0AAN7TUP6_9MYCE</name>